<sequence>MIKYLIFLLFIIPLSLCAQISISGKVTDLSSNKPIENASVILSNSTVGNKTTADGSFILKNVKPGQYDLVASIVGYETYHLTLTVNNANLIVPPIQLLPKSVTLNEVVIKPDANWARNFDIFKRELLGVNTEGQQCKILNPDVVQLNYEAKSRKLTASSYDFMEIENRALGYKIKYLLTNFVDDFAGNMIYFEGSLLFEDMKTTSARQQKQWNKAREKAYYGSLPHFLRSALQNQCEAAGFKTLQLVRKSNPDRQPEDLIKSKLAYFRTINTPAAKDSLNKWINEKWKPTNVSYLVKTPTVDVYRLINRTDEKGIYALSYADLLYVMYTKKHDSNSNNLSTRSLDIPNYPTTIIRFDQPYAFFDANGSVTNPTSMTFEGAWGKSRLAGMLPVDYEPEQ</sequence>
<keyword evidence="2" id="KW-1185">Reference proteome</keyword>
<evidence type="ECO:0000313" key="2">
    <source>
        <dbReference type="Proteomes" id="UP000638732"/>
    </source>
</evidence>
<organism evidence="1 2">
    <name type="scientific">Mucilaginibacter agri</name>
    <dbReference type="NCBI Taxonomy" id="2695265"/>
    <lineage>
        <taxon>Bacteria</taxon>
        <taxon>Pseudomonadati</taxon>
        <taxon>Bacteroidota</taxon>
        <taxon>Sphingobacteriia</taxon>
        <taxon>Sphingobacteriales</taxon>
        <taxon>Sphingobacteriaceae</taxon>
        <taxon>Mucilaginibacter</taxon>
    </lineage>
</organism>
<dbReference type="RefSeq" id="WP_166583979.1">
    <property type="nucleotide sequence ID" value="NZ_WWEO01000032.1"/>
</dbReference>
<dbReference type="Proteomes" id="UP000638732">
    <property type="component" value="Unassembled WGS sequence"/>
</dbReference>
<evidence type="ECO:0000313" key="1">
    <source>
        <dbReference type="EMBL" id="NCD67954.1"/>
    </source>
</evidence>
<dbReference type="AlphaFoldDB" id="A0A965ZBF9"/>
<gene>
    <name evidence="1" type="ORF">GSY63_01135</name>
</gene>
<accession>A0A965ZBF9</accession>
<dbReference type="SUPFAM" id="SSF49464">
    <property type="entry name" value="Carboxypeptidase regulatory domain-like"/>
    <property type="match status" value="1"/>
</dbReference>
<proteinExistence type="predicted"/>
<reference evidence="1" key="2">
    <citation type="submission" date="2020-10" db="EMBL/GenBank/DDBJ databases">
        <title>Mucilaginibacter sp. nov., isolated from soil.</title>
        <authorList>
            <person name="Jeon C.O."/>
        </authorList>
    </citation>
    <scope>NUCLEOTIDE SEQUENCE</scope>
    <source>
        <strain evidence="1">R11</strain>
    </source>
</reference>
<comment type="caution">
    <text evidence="1">The sequence shown here is derived from an EMBL/GenBank/DDBJ whole genome shotgun (WGS) entry which is preliminary data.</text>
</comment>
<evidence type="ECO:0008006" key="3">
    <source>
        <dbReference type="Google" id="ProtNLM"/>
    </source>
</evidence>
<name>A0A965ZBF9_9SPHI</name>
<dbReference type="EMBL" id="WWEO01000032">
    <property type="protein sequence ID" value="NCD67954.1"/>
    <property type="molecule type" value="Genomic_DNA"/>
</dbReference>
<reference evidence="1" key="1">
    <citation type="submission" date="2020-01" db="EMBL/GenBank/DDBJ databases">
        <authorList>
            <person name="Seo Y.L."/>
        </authorList>
    </citation>
    <scope>NUCLEOTIDE SEQUENCE</scope>
    <source>
        <strain evidence="1">R11</strain>
    </source>
</reference>
<dbReference type="Gene3D" id="2.60.40.1120">
    <property type="entry name" value="Carboxypeptidase-like, regulatory domain"/>
    <property type="match status" value="1"/>
</dbReference>
<dbReference type="InterPro" id="IPR008969">
    <property type="entry name" value="CarboxyPept-like_regulatory"/>
</dbReference>
<dbReference type="Pfam" id="PF13715">
    <property type="entry name" value="CarbopepD_reg_2"/>
    <property type="match status" value="1"/>
</dbReference>
<protein>
    <recommendedName>
        <fullName evidence="3">Carboxypeptidase-like regulatory domain-containing protein</fullName>
    </recommendedName>
</protein>